<evidence type="ECO:0000313" key="3">
    <source>
        <dbReference type="Proteomes" id="UP001429745"/>
    </source>
</evidence>
<feature type="region of interest" description="Disordered" evidence="1">
    <location>
        <begin position="26"/>
        <end position="53"/>
    </location>
</feature>
<dbReference type="EMBL" id="JABACI010000001">
    <property type="protein sequence ID" value="NLP82586.1"/>
    <property type="molecule type" value="Genomic_DNA"/>
</dbReference>
<dbReference type="Proteomes" id="UP001429745">
    <property type="component" value="Unassembled WGS sequence"/>
</dbReference>
<evidence type="ECO:0000313" key="2">
    <source>
        <dbReference type="EMBL" id="NLP82586.1"/>
    </source>
</evidence>
<protein>
    <submittedName>
        <fullName evidence="2">Uncharacterized protein</fullName>
    </submittedName>
</protein>
<dbReference type="RefSeq" id="WP_168911078.1">
    <property type="nucleotide sequence ID" value="NZ_JABACI010000001.1"/>
</dbReference>
<evidence type="ECO:0000256" key="1">
    <source>
        <dbReference type="SAM" id="MobiDB-lite"/>
    </source>
</evidence>
<feature type="compositionally biased region" description="Pro residues" evidence="1">
    <location>
        <begin position="31"/>
        <end position="44"/>
    </location>
</feature>
<accession>A0ABX1K6F3</accession>
<gene>
    <name evidence="2" type="ORF">HF576_01870</name>
</gene>
<proteinExistence type="predicted"/>
<comment type="caution">
    <text evidence="2">The sequence shown here is derived from an EMBL/GenBank/DDBJ whole genome shotgun (WGS) entry which is preliminary data.</text>
</comment>
<sequence>MKAPEDVTPEDLAPYGIGAPDAEGWYTDYRPLPPHLRPSPPAAPVRPGSSDKPAVEVDGSWYALLSNWRLVVADLKDRGIDLYDPVVLAGPWLSIRAAIFSLIDSNSRLRAALTRR</sequence>
<organism evidence="2 3">
    <name type="scientific">Microbacterium salsuginis</name>
    <dbReference type="NCBI Taxonomy" id="2722803"/>
    <lineage>
        <taxon>Bacteria</taxon>
        <taxon>Bacillati</taxon>
        <taxon>Actinomycetota</taxon>
        <taxon>Actinomycetes</taxon>
        <taxon>Micrococcales</taxon>
        <taxon>Microbacteriaceae</taxon>
        <taxon>Microbacterium</taxon>
    </lineage>
</organism>
<keyword evidence="3" id="KW-1185">Reference proteome</keyword>
<reference evidence="2 3" key="1">
    <citation type="submission" date="2020-04" db="EMBL/GenBank/DDBJ databases">
        <title>CFH 90308 Microbacterium sp.</title>
        <authorList>
            <person name="Nie G."/>
            <person name="Ming H."/>
            <person name="Xia T."/>
        </authorList>
    </citation>
    <scope>NUCLEOTIDE SEQUENCE [LARGE SCALE GENOMIC DNA]</scope>
    <source>
        <strain evidence="2 3">CFH 90308</strain>
    </source>
</reference>
<name>A0ABX1K6F3_9MICO</name>